<dbReference type="OrthoDB" id="6077919at2759"/>
<keyword evidence="3" id="KW-1185">Reference proteome</keyword>
<dbReference type="Proteomes" id="UP001142489">
    <property type="component" value="Unassembled WGS sequence"/>
</dbReference>
<evidence type="ECO:0000256" key="1">
    <source>
        <dbReference type="SAM" id="MobiDB-lite"/>
    </source>
</evidence>
<dbReference type="AlphaFoldDB" id="A0A9Q0X793"/>
<dbReference type="EMBL" id="JAPFRF010000024">
    <property type="protein sequence ID" value="KAJ7303232.1"/>
    <property type="molecule type" value="Genomic_DNA"/>
</dbReference>
<gene>
    <name evidence="2" type="ORF">JRQ81_012168</name>
</gene>
<feature type="non-terminal residue" evidence="2">
    <location>
        <position position="102"/>
    </location>
</feature>
<organism evidence="2 3">
    <name type="scientific">Phrynocephalus forsythii</name>
    <dbReference type="NCBI Taxonomy" id="171643"/>
    <lineage>
        <taxon>Eukaryota</taxon>
        <taxon>Metazoa</taxon>
        <taxon>Chordata</taxon>
        <taxon>Craniata</taxon>
        <taxon>Vertebrata</taxon>
        <taxon>Euteleostomi</taxon>
        <taxon>Lepidosauria</taxon>
        <taxon>Squamata</taxon>
        <taxon>Bifurcata</taxon>
        <taxon>Unidentata</taxon>
        <taxon>Episquamata</taxon>
        <taxon>Toxicofera</taxon>
        <taxon>Iguania</taxon>
        <taxon>Acrodonta</taxon>
        <taxon>Agamidae</taxon>
        <taxon>Agaminae</taxon>
        <taxon>Phrynocephalus</taxon>
    </lineage>
</organism>
<comment type="caution">
    <text evidence="2">The sequence shown here is derived from an EMBL/GenBank/DDBJ whole genome shotgun (WGS) entry which is preliminary data.</text>
</comment>
<evidence type="ECO:0000313" key="3">
    <source>
        <dbReference type="Proteomes" id="UP001142489"/>
    </source>
</evidence>
<protein>
    <submittedName>
        <fullName evidence="2">Uncharacterized protein</fullName>
    </submittedName>
</protein>
<accession>A0A9Q0X793</accession>
<reference evidence="2" key="1">
    <citation type="journal article" date="2023" name="DNA Res.">
        <title>Chromosome-level genome assembly of Phrynocephalus forsythii using third-generation DNA sequencing and Hi-C analysis.</title>
        <authorList>
            <person name="Qi Y."/>
            <person name="Zhao W."/>
            <person name="Zhao Y."/>
            <person name="Niu C."/>
            <person name="Cao S."/>
            <person name="Zhang Y."/>
        </authorList>
    </citation>
    <scope>NUCLEOTIDE SEQUENCE</scope>
    <source>
        <tissue evidence="2">Muscle</tissue>
    </source>
</reference>
<evidence type="ECO:0000313" key="2">
    <source>
        <dbReference type="EMBL" id="KAJ7303232.1"/>
    </source>
</evidence>
<name>A0A9Q0X793_9SAUR</name>
<feature type="compositionally biased region" description="Gly residues" evidence="1">
    <location>
        <begin position="16"/>
        <end position="26"/>
    </location>
</feature>
<feature type="region of interest" description="Disordered" evidence="1">
    <location>
        <begin position="1"/>
        <end position="45"/>
    </location>
</feature>
<sequence>MKMERQDLASALLGERSGGFQAGDVGGFLPRVPRDQVKQEPGQGSLQQWEAQWQEFLKVVEAPHPQRAGSPWPEVPPPWDNARAFLASFEQVAGACRWPQEV</sequence>
<proteinExistence type="predicted"/>